<dbReference type="InterPro" id="IPR015424">
    <property type="entry name" value="PyrdxlP-dep_Trfase"/>
</dbReference>
<dbReference type="InterPro" id="IPR015422">
    <property type="entry name" value="PyrdxlP-dep_Trfase_small"/>
</dbReference>
<feature type="domain" description="Aminotransferase class I/classII large" evidence="1">
    <location>
        <begin position="21"/>
        <end position="351"/>
    </location>
</feature>
<dbReference type="InterPro" id="IPR004839">
    <property type="entry name" value="Aminotransferase_I/II_large"/>
</dbReference>
<sequence>MKINPFKLERFFAKYEFKAQFMLGSSDCESLSIKEILELEPDSEQNFLKTYLGYTESEGLPLLREEIAKLYQKVDSPHIFCFAGAQEAIFNFMNTLLNPGDHIIVQFPAYQSLYEVAYANNCEVTKWPMIEDNNWELDLDFLETNIKTNTKAIIVNTPNNPTGAHFSQEHWKKLIEIARSHNLILFSDEVYRFLELDPNDHLTPACDLYENAISLGVMSKSFGLAGLRIGWIATQNDDLLRYFKEFKDFTTICNSAPSEILALIALRNKEKLLKRNLSIVRSNLQLLDEFFLKNKNMFQWIRPKAGSIGFVRLKNNVNSEDFCIDIVEHTGVLLVPSTLFNFGPSHFRIGFGRKNLPVVLKHFEQFLEKKKEK</sequence>
<protein>
    <submittedName>
        <fullName evidence="2">Aminotransferase class I/II-fold pyridoxal phosphate-dependent enzyme</fullName>
    </submittedName>
</protein>
<dbReference type="AlphaFoldDB" id="A0A5B9D565"/>
<dbReference type="KEGG" id="psyt:DSAG12_00002"/>
<evidence type="ECO:0000313" key="3">
    <source>
        <dbReference type="Proteomes" id="UP000321408"/>
    </source>
</evidence>
<dbReference type="Proteomes" id="UP000321408">
    <property type="component" value="Chromosome"/>
</dbReference>
<dbReference type="Gene3D" id="3.40.640.10">
    <property type="entry name" value="Type I PLP-dependent aspartate aminotransferase-like (Major domain)"/>
    <property type="match status" value="1"/>
</dbReference>
<evidence type="ECO:0000259" key="1">
    <source>
        <dbReference type="Pfam" id="PF00155"/>
    </source>
</evidence>
<dbReference type="GO" id="GO:0004069">
    <property type="term" value="F:L-aspartate:2-oxoglutarate aminotransferase activity"/>
    <property type="evidence" value="ECO:0007669"/>
    <property type="project" value="UniProtKB-EC"/>
</dbReference>
<reference evidence="2 3" key="1">
    <citation type="journal article" date="2020" name="Nature">
        <title>Isolation of an archaeon at the prokaryote-eukaryote interface.</title>
        <authorList>
            <person name="Imachi H."/>
            <person name="Nobu M.K."/>
            <person name="Nakahara N."/>
            <person name="Morono Y."/>
            <person name="Ogawara M."/>
            <person name="Takaki Y."/>
            <person name="Takano Y."/>
            <person name="Uematsu K."/>
            <person name="Ikuta T."/>
            <person name="Ito M."/>
            <person name="Matsui Y."/>
            <person name="Miyazaki M."/>
            <person name="Murata K."/>
            <person name="Saito Y."/>
            <person name="Sakai S."/>
            <person name="Song C."/>
            <person name="Tasumi E."/>
            <person name="Yamanaka Y."/>
            <person name="Yamaguchi T."/>
            <person name="Kamagata Y."/>
            <person name="Tamaki H."/>
            <person name="Takai K."/>
        </authorList>
    </citation>
    <scope>NUCLEOTIDE SEQUENCE [LARGE SCALE GENOMIC DNA]</scope>
    <source>
        <strain evidence="2 3">MK-D1</strain>
    </source>
</reference>
<keyword evidence="2" id="KW-0032">Aminotransferase</keyword>
<dbReference type="CDD" id="cd00609">
    <property type="entry name" value="AAT_like"/>
    <property type="match status" value="1"/>
</dbReference>
<dbReference type="Gene3D" id="3.90.1150.10">
    <property type="entry name" value="Aspartate Aminotransferase, domain 1"/>
    <property type="match status" value="1"/>
</dbReference>
<dbReference type="OrthoDB" id="33635at2157"/>
<dbReference type="InterPro" id="IPR015421">
    <property type="entry name" value="PyrdxlP-dep_Trfase_major"/>
</dbReference>
<dbReference type="PANTHER" id="PTHR43510">
    <property type="entry name" value="AMINOTRANSFERASE FUNCTION, HYPOTHETICAL (EUROFUNG)"/>
    <property type="match status" value="1"/>
</dbReference>
<dbReference type="PANTHER" id="PTHR43510:SF1">
    <property type="entry name" value="AMINOTRANSFERASE FUNCTION, HYPOTHETICAL (EUROFUNG)"/>
    <property type="match status" value="1"/>
</dbReference>
<dbReference type="SUPFAM" id="SSF53383">
    <property type="entry name" value="PLP-dependent transferases"/>
    <property type="match status" value="1"/>
</dbReference>
<name>A0A5B9D565_9ARCH</name>
<dbReference type="EMBL" id="CP042905">
    <property type="protein sequence ID" value="QEE14192.1"/>
    <property type="molecule type" value="Genomic_DNA"/>
</dbReference>
<dbReference type="RefSeq" id="WP_147661158.1">
    <property type="nucleotide sequence ID" value="NZ_CP042905.2"/>
</dbReference>
<dbReference type="GO" id="GO:0030170">
    <property type="term" value="F:pyridoxal phosphate binding"/>
    <property type="evidence" value="ECO:0007669"/>
    <property type="project" value="InterPro"/>
</dbReference>
<organism evidence="2 3">
    <name type="scientific">Promethearchaeum syntrophicum</name>
    <dbReference type="NCBI Taxonomy" id="2594042"/>
    <lineage>
        <taxon>Archaea</taxon>
        <taxon>Promethearchaeati</taxon>
        <taxon>Promethearchaeota</taxon>
        <taxon>Promethearchaeia</taxon>
        <taxon>Promethearchaeales</taxon>
        <taxon>Promethearchaeaceae</taxon>
        <taxon>Promethearchaeum</taxon>
    </lineage>
</organism>
<dbReference type="Pfam" id="PF00155">
    <property type="entry name" value="Aminotran_1_2"/>
    <property type="match status" value="1"/>
</dbReference>
<keyword evidence="3" id="KW-1185">Reference proteome</keyword>
<reference evidence="2 3" key="2">
    <citation type="journal article" date="2024" name="Int. J. Syst. Evol. Microbiol.">
        <title>Promethearchaeum syntrophicum gen. nov., sp. nov., an anaerobic, obligately syntrophic archaeon, the first isolate of the lineage 'Asgard' archaea, and proposal of the new archaeal phylum Promethearchaeota phyl. nov. and kingdom Promethearchaeati regn. nov.</title>
        <authorList>
            <person name="Imachi H."/>
            <person name="Nobu M.K."/>
            <person name="Kato S."/>
            <person name="Takaki Y."/>
            <person name="Miyazaki M."/>
            <person name="Miyata M."/>
            <person name="Ogawara M."/>
            <person name="Saito Y."/>
            <person name="Sakai S."/>
            <person name="Tahara Y.O."/>
            <person name="Takano Y."/>
            <person name="Tasumi E."/>
            <person name="Uematsu K."/>
            <person name="Yoshimura T."/>
            <person name="Itoh T."/>
            <person name="Ohkuma M."/>
            <person name="Takai K."/>
        </authorList>
    </citation>
    <scope>NUCLEOTIDE SEQUENCE [LARGE SCALE GENOMIC DNA]</scope>
    <source>
        <strain evidence="2 3">MK-D1</strain>
    </source>
</reference>
<dbReference type="GeneID" id="41328011"/>
<gene>
    <name evidence="2" type="ORF">DSAG12_00002</name>
</gene>
<keyword evidence="2" id="KW-0808">Transferase</keyword>
<accession>A0A5B9D565</accession>
<proteinExistence type="predicted"/>
<evidence type="ECO:0000313" key="2">
    <source>
        <dbReference type="EMBL" id="QEE14192.1"/>
    </source>
</evidence>